<dbReference type="PANTHER" id="PTHR33064:SF37">
    <property type="entry name" value="RIBONUCLEASE H"/>
    <property type="match status" value="1"/>
</dbReference>
<evidence type="ECO:0000313" key="1">
    <source>
        <dbReference type="WBParaSite" id="SSTP_0000811300.1"/>
    </source>
</evidence>
<accession>A0A0K0EF50</accession>
<dbReference type="SUPFAM" id="SSF56672">
    <property type="entry name" value="DNA/RNA polymerases"/>
    <property type="match status" value="1"/>
</dbReference>
<protein>
    <submittedName>
        <fullName evidence="1">Reverse transcriptase domain-containing protein</fullName>
    </submittedName>
</protein>
<dbReference type="PANTHER" id="PTHR33064">
    <property type="entry name" value="POL PROTEIN"/>
    <property type="match status" value="1"/>
</dbReference>
<dbReference type="InterPro" id="IPR051320">
    <property type="entry name" value="Viral_Replic_Matur_Polypro"/>
</dbReference>
<dbReference type="InterPro" id="IPR043502">
    <property type="entry name" value="DNA/RNA_pol_sf"/>
</dbReference>
<name>A0A0K0EF50_STRER</name>
<reference evidence="1" key="1">
    <citation type="submission" date="2015-08" db="UniProtKB">
        <authorList>
            <consortium name="WormBaseParasite"/>
        </authorList>
    </citation>
    <scope>IDENTIFICATION</scope>
</reference>
<proteinExistence type="predicted"/>
<dbReference type="AlphaFoldDB" id="A0A0K0EF50"/>
<dbReference type="STRING" id="6248.A0A0K0EF50"/>
<organism evidence="1">
    <name type="scientific">Strongyloides stercoralis</name>
    <name type="common">Threadworm</name>
    <dbReference type="NCBI Taxonomy" id="6248"/>
    <lineage>
        <taxon>Eukaryota</taxon>
        <taxon>Metazoa</taxon>
        <taxon>Ecdysozoa</taxon>
        <taxon>Nematoda</taxon>
        <taxon>Chromadorea</taxon>
        <taxon>Rhabditida</taxon>
        <taxon>Tylenchina</taxon>
        <taxon>Panagrolaimomorpha</taxon>
        <taxon>Strongyloidoidea</taxon>
        <taxon>Strongyloididae</taxon>
        <taxon>Strongyloides</taxon>
    </lineage>
</organism>
<dbReference type="Gene3D" id="3.10.10.10">
    <property type="entry name" value="HIV Type 1 Reverse Transcriptase, subunit A, domain 1"/>
    <property type="match status" value="1"/>
</dbReference>
<dbReference type="WBParaSite" id="SSTP_0000811300.1">
    <property type="protein sequence ID" value="SSTP_0000811300.1"/>
    <property type="gene ID" value="SSTP_0000811300"/>
</dbReference>
<sequence length="142" mass="16563">MLQQHTILGHVTLIEHISDNELRITNGGYDSDEADIIDILPPYPSKVPSKITTRDEFLKLYTGPETLKLQTLPHEIPKPIRTPRYTVEKEKEIEKQVNDMLNSDMIEPSRTPYLSRINLVKKKNNEWRFVVDFRAINKIIQP</sequence>